<dbReference type="GO" id="GO:0050660">
    <property type="term" value="F:flavin adenine dinucleotide binding"/>
    <property type="evidence" value="ECO:0007669"/>
    <property type="project" value="InterPro"/>
</dbReference>
<keyword evidence="5" id="KW-0560">Oxidoreductase</keyword>
<reference evidence="7" key="1">
    <citation type="submission" date="2021-10" db="EMBL/GenBank/DDBJ databases">
        <authorList>
            <person name="Piombo E."/>
        </authorList>
    </citation>
    <scope>NUCLEOTIDE SEQUENCE</scope>
</reference>
<dbReference type="Gene3D" id="3.50.50.60">
    <property type="entry name" value="FAD/NAD(P)-binding domain"/>
    <property type="match status" value="1"/>
</dbReference>
<proteinExistence type="inferred from homology"/>
<evidence type="ECO:0000256" key="3">
    <source>
        <dbReference type="ARBA" id="ARBA00022630"/>
    </source>
</evidence>
<evidence type="ECO:0000313" key="7">
    <source>
        <dbReference type="EMBL" id="CAH0021257.1"/>
    </source>
</evidence>
<dbReference type="InterPro" id="IPR036188">
    <property type="entry name" value="FAD/NAD-bd_sf"/>
</dbReference>
<evidence type="ECO:0000313" key="8">
    <source>
        <dbReference type="Proteomes" id="UP000696573"/>
    </source>
</evidence>
<evidence type="ECO:0000259" key="6">
    <source>
        <dbReference type="Pfam" id="PF01266"/>
    </source>
</evidence>
<protein>
    <recommendedName>
        <fullName evidence="6">FAD dependent oxidoreductase domain-containing protein</fullName>
    </recommendedName>
</protein>
<gene>
    <name evidence="7" type="ORF">CRHIZ90672A_00011096</name>
</gene>
<dbReference type="OrthoDB" id="2219495at2759"/>
<evidence type="ECO:0000256" key="4">
    <source>
        <dbReference type="ARBA" id="ARBA00022827"/>
    </source>
</evidence>
<keyword evidence="8" id="KW-1185">Reference proteome</keyword>
<keyword evidence="3" id="KW-0285">Flavoprotein</keyword>
<dbReference type="AlphaFoldDB" id="A0A9N9VDD8"/>
<dbReference type="Proteomes" id="UP000696573">
    <property type="component" value="Unassembled WGS sequence"/>
</dbReference>
<dbReference type="GO" id="GO:0008115">
    <property type="term" value="F:sarcosine oxidase activity"/>
    <property type="evidence" value="ECO:0007669"/>
    <property type="project" value="TreeGrafter"/>
</dbReference>
<comment type="cofactor">
    <cofactor evidence="1">
        <name>FAD</name>
        <dbReference type="ChEBI" id="CHEBI:57692"/>
    </cofactor>
</comment>
<feature type="domain" description="FAD dependent oxidoreductase" evidence="6">
    <location>
        <begin position="12"/>
        <end position="427"/>
    </location>
</feature>
<dbReference type="EMBL" id="CABFNQ020000653">
    <property type="protein sequence ID" value="CAH0021257.1"/>
    <property type="molecule type" value="Genomic_DNA"/>
</dbReference>
<evidence type="ECO:0000256" key="5">
    <source>
        <dbReference type="ARBA" id="ARBA00023002"/>
    </source>
</evidence>
<name>A0A9N9VDD8_9HYPO</name>
<comment type="caution">
    <text evidence="7">The sequence shown here is derived from an EMBL/GenBank/DDBJ whole genome shotgun (WGS) entry which is preliminary data.</text>
</comment>
<comment type="similarity">
    <text evidence="2">Belongs to the MSOX/MTOX family.</text>
</comment>
<organism evidence="7 8">
    <name type="scientific">Clonostachys rhizophaga</name>
    <dbReference type="NCBI Taxonomy" id="160324"/>
    <lineage>
        <taxon>Eukaryota</taxon>
        <taxon>Fungi</taxon>
        <taxon>Dikarya</taxon>
        <taxon>Ascomycota</taxon>
        <taxon>Pezizomycotina</taxon>
        <taxon>Sordariomycetes</taxon>
        <taxon>Hypocreomycetidae</taxon>
        <taxon>Hypocreales</taxon>
        <taxon>Bionectriaceae</taxon>
        <taxon>Clonostachys</taxon>
    </lineage>
</organism>
<dbReference type="Gene3D" id="3.30.9.10">
    <property type="entry name" value="D-Amino Acid Oxidase, subunit A, domain 2"/>
    <property type="match status" value="1"/>
</dbReference>
<dbReference type="SUPFAM" id="SSF51905">
    <property type="entry name" value="FAD/NAD(P)-binding domain"/>
    <property type="match status" value="1"/>
</dbReference>
<evidence type="ECO:0000256" key="1">
    <source>
        <dbReference type="ARBA" id="ARBA00001974"/>
    </source>
</evidence>
<dbReference type="Pfam" id="PF01266">
    <property type="entry name" value="DAO"/>
    <property type="match status" value="1"/>
</dbReference>
<dbReference type="PANTHER" id="PTHR10961">
    <property type="entry name" value="PEROXISOMAL SARCOSINE OXIDASE"/>
    <property type="match status" value="1"/>
</dbReference>
<sequence length="485" mass="52588">MASSPLSKQDPVIIVGAGVFGLSTALHLAQRGYSAITVFDRLDYDNSEYSYLKGCDAASADINKIVRTGYGKETMYSDLSLEAIQEWHSWNAQIAAGDVPPGMEPNQVVFRPNGVLVINEGSNVPDFEMASIKSIADSGLAGTQFLSTLPGQEEAAKKKGFNMDPFQTRARGQQVVTLLDSAGGTAIADRACLFAAHKARSFGVKFVLGPQAGSLESVLYGPGGEAIGIQTKDGKQHRSRLTVLACGGWTPALLPELDGLCEATGGAVAVYRIPRSSPLWDRLSHKNFPAFNFRMRDGHVGGLYGFPRDDNGLFKIGYRGTKYTNPKTQPDGKTRSTPVTRYTESEKITAIPKQASEVLLKFVSEYLPELAQEGLGVDFTRMCWYTDTFDNHFVVDKVPNRDGLMVATGGSGHAFKYLPNIGKWVADVIEGIGLDRPAVQAWRWRSQGNESPANVLSEGPSSSRALHNVVLVKPESRGPDIRARL</sequence>
<accession>A0A9N9VDD8</accession>
<evidence type="ECO:0000256" key="2">
    <source>
        <dbReference type="ARBA" id="ARBA00010989"/>
    </source>
</evidence>
<dbReference type="SUPFAM" id="SSF54373">
    <property type="entry name" value="FAD-linked reductases, C-terminal domain"/>
    <property type="match status" value="1"/>
</dbReference>
<dbReference type="InterPro" id="IPR006076">
    <property type="entry name" value="FAD-dep_OxRdtase"/>
</dbReference>
<dbReference type="PANTHER" id="PTHR10961:SF15">
    <property type="entry name" value="FAD DEPENDENT OXIDOREDUCTASE DOMAIN-CONTAINING PROTEIN"/>
    <property type="match status" value="1"/>
</dbReference>
<keyword evidence="4" id="KW-0274">FAD</keyword>
<dbReference type="InterPro" id="IPR045170">
    <property type="entry name" value="MTOX"/>
</dbReference>